<gene>
    <name evidence="1" type="ORF">LCGC14_0223480</name>
</gene>
<reference evidence="1" key="1">
    <citation type="journal article" date="2015" name="Nature">
        <title>Complex archaea that bridge the gap between prokaryotes and eukaryotes.</title>
        <authorList>
            <person name="Spang A."/>
            <person name="Saw J.H."/>
            <person name="Jorgensen S.L."/>
            <person name="Zaremba-Niedzwiedzka K."/>
            <person name="Martijn J."/>
            <person name="Lind A.E."/>
            <person name="van Eijk R."/>
            <person name="Schleper C."/>
            <person name="Guy L."/>
            <person name="Ettema T.J."/>
        </authorList>
    </citation>
    <scope>NUCLEOTIDE SEQUENCE</scope>
</reference>
<comment type="caution">
    <text evidence="1">The sequence shown here is derived from an EMBL/GenBank/DDBJ whole genome shotgun (WGS) entry which is preliminary data.</text>
</comment>
<name>A0A0F9UC83_9ZZZZ</name>
<evidence type="ECO:0000313" key="1">
    <source>
        <dbReference type="EMBL" id="KKN90765.1"/>
    </source>
</evidence>
<sequence length="104" mass="12354">MTERVSGYKKYTWATSLNVQENAYLERVIERFFTEEIIEGKSRYSLVKFLTDLCSKVLYDDSLILFINRTLLSKSYIHKKGDMIEGINKMLVYAMNYMPEDSEW</sequence>
<accession>A0A0F9UC83</accession>
<organism evidence="1">
    <name type="scientific">marine sediment metagenome</name>
    <dbReference type="NCBI Taxonomy" id="412755"/>
    <lineage>
        <taxon>unclassified sequences</taxon>
        <taxon>metagenomes</taxon>
        <taxon>ecological metagenomes</taxon>
    </lineage>
</organism>
<dbReference type="AlphaFoldDB" id="A0A0F9UC83"/>
<dbReference type="EMBL" id="LAZR01000107">
    <property type="protein sequence ID" value="KKN90765.1"/>
    <property type="molecule type" value="Genomic_DNA"/>
</dbReference>
<protein>
    <submittedName>
        <fullName evidence="1">Uncharacterized protein</fullName>
    </submittedName>
</protein>
<proteinExistence type="predicted"/>